<organism evidence="12 13">
    <name type="scientific">Oleiphilus messinensis</name>
    <dbReference type="NCBI Taxonomy" id="141451"/>
    <lineage>
        <taxon>Bacteria</taxon>
        <taxon>Pseudomonadati</taxon>
        <taxon>Pseudomonadota</taxon>
        <taxon>Gammaproteobacteria</taxon>
        <taxon>Oceanospirillales</taxon>
        <taxon>Oleiphilaceae</taxon>
        <taxon>Oleiphilus</taxon>
    </lineage>
</organism>
<dbReference type="PANTHER" id="PTHR32089">
    <property type="entry name" value="METHYL-ACCEPTING CHEMOTAXIS PROTEIN MCPB"/>
    <property type="match status" value="1"/>
</dbReference>
<keyword evidence="8" id="KW-0175">Coiled coil</keyword>
<evidence type="ECO:0000256" key="3">
    <source>
        <dbReference type="ARBA" id="ARBA00022989"/>
    </source>
</evidence>
<dbReference type="InterPro" id="IPR003660">
    <property type="entry name" value="HAMP_dom"/>
</dbReference>
<feature type="transmembrane region" description="Helical" evidence="9">
    <location>
        <begin position="163"/>
        <end position="185"/>
    </location>
</feature>
<dbReference type="PROSITE" id="PS50111">
    <property type="entry name" value="CHEMOTAXIS_TRANSDUC_2"/>
    <property type="match status" value="1"/>
</dbReference>
<dbReference type="GO" id="GO:0006935">
    <property type="term" value="P:chemotaxis"/>
    <property type="evidence" value="ECO:0007669"/>
    <property type="project" value="UniProtKB-ARBA"/>
</dbReference>
<feature type="domain" description="HAMP" evidence="11">
    <location>
        <begin position="183"/>
        <end position="236"/>
    </location>
</feature>
<dbReference type="EMBL" id="CP021425">
    <property type="protein sequence ID" value="ARU58193.1"/>
    <property type="molecule type" value="Genomic_DNA"/>
</dbReference>
<reference evidence="12 13" key="1">
    <citation type="submission" date="2017-05" db="EMBL/GenBank/DDBJ databases">
        <title>Genomic insights into alkan degradation activity of Oleiphilus messinensis.</title>
        <authorList>
            <person name="Kozyavkin S.A."/>
            <person name="Slesarev A.I."/>
            <person name="Golyshin P.N."/>
            <person name="Korzhenkov A."/>
            <person name="Golyshina O.N."/>
            <person name="Toshchakov S.V."/>
        </authorList>
    </citation>
    <scope>NUCLEOTIDE SEQUENCE [LARGE SCALE GENOMIC DNA]</scope>
    <source>
        <strain evidence="12 13">ME102</strain>
    </source>
</reference>
<dbReference type="Gene3D" id="1.10.287.950">
    <property type="entry name" value="Methyl-accepting chemotaxis protein"/>
    <property type="match status" value="1"/>
</dbReference>
<keyword evidence="2 9" id="KW-0812">Transmembrane</keyword>
<accession>A0A1Y0IFM6</accession>
<evidence type="ECO:0000256" key="1">
    <source>
        <dbReference type="ARBA" id="ARBA00004141"/>
    </source>
</evidence>
<evidence type="ECO:0000313" key="13">
    <source>
        <dbReference type="Proteomes" id="UP000196027"/>
    </source>
</evidence>
<sequence>MVTLLLNLKLKYKFWLVNAVAFLVTLSIVIFALIFETQGQSERIAELQTTQLEGVKRWSGSVDKAVFGAFVTEVQNLLWLQNGVSVTADPDALPASVLAEIRRQLVPNGRFKTKVLVIQPEAFLAPDNIVVSAMKLEAHSGILLAYSTSPTLFGLFLQRASNYAPVVAVLMIVLLVASQLLISFIERHVNKLKQVMVYVQQNKDLTARVPIDSSDEVGDMADAFNKMQIGRQETMTAIREAAQTLQQTSLSLAGCSDQSARSIAAQQIQTDMLASAMTQMVSAANEIADRALETQQISSIAADKTHQGAQLVSESKGAIDQLSGQVNQASERVQMLNRDSHEIEDATSTIRTIADQTNLLALNAAIEAARAGESGRGFAVVADEVRKLAIHSQESTDKIHEVVQRIRSAAHDVRVLMQQSHEQTNVCVTAAEQAARAMDDVSGVVAQVNDKSMLVASAAEEQSQTSREINENIAQIREGTRTADLNTSEVIQNTRDITTQVEKLFNRVQQMKVE</sequence>
<dbReference type="OrthoDB" id="6354441at2"/>
<evidence type="ECO:0000313" key="12">
    <source>
        <dbReference type="EMBL" id="ARU58193.1"/>
    </source>
</evidence>
<evidence type="ECO:0000256" key="7">
    <source>
        <dbReference type="PROSITE-ProRule" id="PRU00284"/>
    </source>
</evidence>
<evidence type="ECO:0000259" key="11">
    <source>
        <dbReference type="PROSITE" id="PS50885"/>
    </source>
</evidence>
<feature type="coiled-coil region" evidence="8">
    <location>
        <begin position="319"/>
        <end position="346"/>
    </location>
</feature>
<evidence type="ECO:0000256" key="5">
    <source>
        <dbReference type="ARBA" id="ARBA00023224"/>
    </source>
</evidence>
<dbReference type="SUPFAM" id="SSF58104">
    <property type="entry name" value="Methyl-accepting chemotaxis protein (MCP) signaling domain"/>
    <property type="match status" value="1"/>
</dbReference>
<evidence type="ECO:0000256" key="6">
    <source>
        <dbReference type="ARBA" id="ARBA00029447"/>
    </source>
</evidence>
<dbReference type="KEGG" id="ome:OLMES_4177"/>
<name>A0A1Y0IFM6_9GAMM</name>
<comment type="similarity">
    <text evidence="6">Belongs to the methyl-accepting chemotaxis (MCP) protein family.</text>
</comment>
<dbReference type="AlphaFoldDB" id="A0A1Y0IFM6"/>
<keyword evidence="3 9" id="KW-1133">Transmembrane helix</keyword>
<comment type="subcellular location">
    <subcellularLocation>
        <location evidence="1">Membrane</location>
        <topology evidence="1">Multi-pass membrane protein</topology>
    </subcellularLocation>
</comment>
<dbReference type="PROSITE" id="PS50885">
    <property type="entry name" value="HAMP"/>
    <property type="match status" value="1"/>
</dbReference>
<dbReference type="SMART" id="SM00304">
    <property type="entry name" value="HAMP"/>
    <property type="match status" value="2"/>
</dbReference>
<proteinExistence type="inferred from homology"/>
<dbReference type="SMART" id="SM00283">
    <property type="entry name" value="MA"/>
    <property type="match status" value="1"/>
</dbReference>
<gene>
    <name evidence="12" type="ORF">OLMES_4177</name>
</gene>
<dbReference type="GO" id="GO:0007165">
    <property type="term" value="P:signal transduction"/>
    <property type="evidence" value="ECO:0007669"/>
    <property type="project" value="UniProtKB-KW"/>
</dbReference>
<keyword evidence="4 9" id="KW-0472">Membrane</keyword>
<keyword evidence="5 7" id="KW-0807">Transducer</keyword>
<dbReference type="Pfam" id="PF00015">
    <property type="entry name" value="MCPsignal"/>
    <property type="match status" value="1"/>
</dbReference>
<feature type="transmembrane region" description="Helical" evidence="9">
    <location>
        <begin position="12"/>
        <end position="35"/>
    </location>
</feature>
<evidence type="ECO:0000256" key="8">
    <source>
        <dbReference type="SAM" id="Coils"/>
    </source>
</evidence>
<dbReference type="InterPro" id="IPR004089">
    <property type="entry name" value="MCPsignal_dom"/>
</dbReference>
<dbReference type="CDD" id="cd06225">
    <property type="entry name" value="HAMP"/>
    <property type="match status" value="1"/>
</dbReference>
<protein>
    <submittedName>
        <fullName evidence="12">Methyl-accepting chemotaxis protein</fullName>
    </submittedName>
</protein>
<evidence type="ECO:0000256" key="4">
    <source>
        <dbReference type="ARBA" id="ARBA00023136"/>
    </source>
</evidence>
<dbReference type="RefSeq" id="WP_087462997.1">
    <property type="nucleotide sequence ID" value="NZ_CP021425.1"/>
</dbReference>
<dbReference type="Proteomes" id="UP000196027">
    <property type="component" value="Chromosome"/>
</dbReference>
<feature type="domain" description="Methyl-accepting transducer" evidence="10">
    <location>
        <begin position="241"/>
        <end position="477"/>
    </location>
</feature>
<evidence type="ECO:0000256" key="9">
    <source>
        <dbReference type="SAM" id="Phobius"/>
    </source>
</evidence>
<evidence type="ECO:0000259" key="10">
    <source>
        <dbReference type="PROSITE" id="PS50111"/>
    </source>
</evidence>
<dbReference type="PANTHER" id="PTHR32089:SF119">
    <property type="entry name" value="METHYL-ACCEPTING CHEMOTAXIS PROTEIN CTPL"/>
    <property type="match status" value="1"/>
</dbReference>
<dbReference type="Pfam" id="PF00672">
    <property type="entry name" value="HAMP"/>
    <property type="match status" value="1"/>
</dbReference>
<keyword evidence="13" id="KW-1185">Reference proteome</keyword>
<dbReference type="FunFam" id="1.10.287.950:FF:000001">
    <property type="entry name" value="Methyl-accepting chemotaxis sensory transducer"/>
    <property type="match status" value="1"/>
</dbReference>
<evidence type="ECO:0000256" key="2">
    <source>
        <dbReference type="ARBA" id="ARBA00022692"/>
    </source>
</evidence>
<dbReference type="GO" id="GO:0016020">
    <property type="term" value="C:membrane"/>
    <property type="evidence" value="ECO:0007669"/>
    <property type="project" value="UniProtKB-SubCell"/>
</dbReference>